<sequence length="39" mass="4540">MDGTYTLSWLPWILIPVVCWLFPVVSMVMLMFYIESDAA</sequence>
<comment type="subcellular location">
    <subcellularLocation>
        <location evidence="2">Cellular thylakoid membrane</location>
        <topology evidence="2">Single-pass membrane protein</topology>
    </subcellularLocation>
</comment>
<keyword evidence="9" id="KW-0793">Thylakoid</keyword>
<keyword evidence="5" id="KW-0602">Photosynthesis</keyword>
<reference evidence="12" key="1">
    <citation type="submission" date="2020-10" db="EMBL/GenBank/DDBJ databases">
        <authorList>
            <person name="Castelo-Branco R."/>
            <person name="Eusebio N."/>
            <person name="Adriana R."/>
            <person name="Vieira A."/>
            <person name="Brugerolle De Fraissinette N."/>
            <person name="Rezende De Castro R."/>
            <person name="Schneider M.P."/>
            <person name="Vasconcelos V."/>
            <person name="Leao P.N."/>
        </authorList>
    </citation>
    <scope>NUCLEOTIDE SEQUENCE</scope>
    <source>
        <strain evidence="12">LEGE 11479</strain>
    </source>
</reference>
<dbReference type="Pfam" id="PF00796">
    <property type="entry name" value="PSI_8"/>
    <property type="match status" value="1"/>
</dbReference>
<dbReference type="AlphaFoldDB" id="A0A929F700"/>
<comment type="function">
    <text evidence="1">May help in the organization of the PsaL subunit.</text>
</comment>
<keyword evidence="10 11" id="KW-0472">Membrane</keyword>
<evidence type="ECO:0000313" key="12">
    <source>
        <dbReference type="EMBL" id="MBE9068465.1"/>
    </source>
</evidence>
<evidence type="ECO:0000313" key="13">
    <source>
        <dbReference type="Proteomes" id="UP000615026"/>
    </source>
</evidence>
<evidence type="ECO:0000256" key="7">
    <source>
        <dbReference type="ARBA" id="ARBA00022836"/>
    </source>
</evidence>
<dbReference type="EMBL" id="JADEXP010000171">
    <property type="protein sequence ID" value="MBE9068465.1"/>
    <property type="molecule type" value="Genomic_DNA"/>
</dbReference>
<evidence type="ECO:0000256" key="9">
    <source>
        <dbReference type="ARBA" id="ARBA00023078"/>
    </source>
</evidence>
<comment type="similarity">
    <text evidence="3">Belongs to the PsaI family.</text>
</comment>
<gene>
    <name evidence="12" type="ORF">IQ260_17585</name>
</gene>
<keyword evidence="7" id="KW-0603">Photosystem I</keyword>
<keyword evidence="13" id="KW-1185">Reference proteome</keyword>
<evidence type="ECO:0000256" key="1">
    <source>
        <dbReference type="ARBA" id="ARBA00003541"/>
    </source>
</evidence>
<evidence type="ECO:0000256" key="5">
    <source>
        <dbReference type="ARBA" id="ARBA00022531"/>
    </source>
</evidence>
<accession>A0A929F700</accession>
<dbReference type="NCBIfam" id="TIGR03052">
    <property type="entry name" value="PS_I_psaI"/>
    <property type="match status" value="1"/>
</dbReference>
<comment type="caution">
    <text evidence="12">The sequence shown here is derived from an EMBL/GenBank/DDBJ whole genome shotgun (WGS) entry which is preliminary data.</text>
</comment>
<dbReference type="InterPro" id="IPR001302">
    <property type="entry name" value="PSI_PsaI"/>
</dbReference>
<dbReference type="GO" id="GO:0031676">
    <property type="term" value="C:plasma membrane-derived thylakoid membrane"/>
    <property type="evidence" value="ECO:0007669"/>
    <property type="project" value="UniProtKB-SubCell"/>
</dbReference>
<proteinExistence type="inferred from homology"/>
<keyword evidence="6 11" id="KW-0812">Transmembrane</keyword>
<dbReference type="RefSeq" id="WP_193994411.1">
    <property type="nucleotide sequence ID" value="NZ_JADEXP010000171.1"/>
</dbReference>
<evidence type="ECO:0000256" key="3">
    <source>
        <dbReference type="ARBA" id="ARBA00005252"/>
    </source>
</evidence>
<dbReference type="GO" id="GO:0015979">
    <property type="term" value="P:photosynthesis"/>
    <property type="evidence" value="ECO:0007669"/>
    <property type="project" value="UniProtKB-KW"/>
</dbReference>
<evidence type="ECO:0000256" key="8">
    <source>
        <dbReference type="ARBA" id="ARBA00022989"/>
    </source>
</evidence>
<evidence type="ECO:0000256" key="11">
    <source>
        <dbReference type="SAM" id="Phobius"/>
    </source>
</evidence>
<feature type="transmembrane region" description="Helical" evidence="11">
    <location>
        <begin position="12"/>
        <end position="34"/>
    </location>
</feature>
<evidence type="ECO:0000256" key="4">
    <source>
        <dbReference type="ARBA" id="ARBA00019929"/>
    </source>
</evidence>
<evidence type="ECO:0000256" key="2">
    <source>
        <dbReference type="ARBA" id="ARBA00004376"/>
    </source>
</evidence>
<organism evidence="12 13">
    <name type="scientific">Leptolyngbya cf. ectocarpi LEGE 11479</name>
    <dbReference type="NCBI Taxonomy" id="1828722"/>
    <lineage>
        <taxon>Bacteria</taxon>
        <taxon>Bacillati</taxon>
        <taxon>Cyanobacteriota</taxon>
        <taxon>Cyanophyceae</taxon>
        <taxon>Leptolyngbyales</taxon>
        <taxon>Leptolyngbyaceae</taxon>
        <taxon>Leptolyngbya group</taxon>
        <taxon>Leptolyngbya</taxon>
    </lineage>
</organism>
<evidence type="ECO:0000256" key="6">
    <source>
        <dbReference type="ARBA" id="ARBA00022692"/>
    </source>
</evidence>
<keyword evidence="8 11" id="KW-1133">Transmembrane helix</keyword>
<dbReference type="Proteomes" id="UP000615026">
    <property type="component" value="Unassembled WGS sequence"/>
</dbReference>
<dbReference type="InterPro" id="IPR036357">
    <property type="entry name" value="PSI_PsaI_sf"/>
</dbReference>
<name>A0A929F700_LEPEC</name>
<dbReference type="SUPFAM" id="SSF81540">
    <property type="entry name" value="Subunit VIII of photosystem I reaction centre, PsaI"/>
    <property type="match status" value="1"/>
</dbReference>
<protein>
    <recommendedName>
        <fullName evidence="4">Photosystem I reaction center subunit VIII</fullName>
    </recommendedName>
</protein>
<evidence type="ECO:0000256" key="10">
    <source>
        <dbReference type="ARBA" id="ARBA00023136"/>
    </source>
</evidence>
<dbReference type="GO" id="GO:0009522">
    <property type="term" value="C:photosystem I"/>
    <property type="evidence" value="ECO:0007669"/>
    <property type="project" value="UniProtKB-KW"/>
</dbReference>
<dbReference type="NCBIfam" id="NF008830">
    <property type="entry name" value="PRK11877.1"/>
    <property type="match status" value="1"/>
</dbReference>